<gene>
    <name evidence="1" type="ORF">S01H4_47895</name>
</gene>
<reference evidence="1" key="1">
    <citation type="journal article" date="2014" name="Front. Microbiol.">
        <title>High frequency of phylogenetically diverse reductive dehalogenase-homologous genes in deep subseafloor sedimentary metagenomes.</title>
        <authorList>
            <person name="Kawai M."/>
            <person name="Futagami T."/>
            <person name="Toyoda A."/>
            <person name="Takaki Y."/>
            <person name="Nishi S."/>
            <person name="Hori S."/>
            <person name="Arai W."/>
            <person name="Tsubouchi T."/>
            <person name="Morono Y."/>
            <person name="Uchiyama I."/>
            <person name="Ito T."/>
            <person name="Fujiyama A."/>
            <person name="Inagaki F."/>
            <person name="Takami H."/>
        </authorList>
    </citation>
    <scope>NUCLEOTIDE SEQUENCE</scope>
    <source>
        <strain evidence="1">Expedition CK06-06</strain>
    </source>
</reference>
<name>X1C684_9ZZZZ</name>
<sequence>EGLTSINEVNDKIEEILPQNAWQTRNKIRGALKKRYLTFNEDLLIRTPLLKLVSKSRDLTFIKELLCYHYLNAERIGAEVVQNILYPRLPRASYDEAYIINYLTQKMHGASEKTIKNTCSLLKTALKRFGLLTKIDDNWFACPYSPKLETFIYVLYHEFTVTQNYLNPKTSYLLEKAEFPRIFLMHPTSMKDYIQRARLTKLISYETYAGEEQVALIHKSLDRAANEMIKRMEGK</sequence>
<organism evidence="1">
    <name type="scientific">marine sediment metagenome</name>
    <dbReference type="NCBI Taxonomy" id="412755"/>
    <lineage>
        <taxon>unclassified sequences</taxon>
        <taxon>metagenomes</taxon>
        <taxon>ecological metagenomes</taxon>
    </lineage>
</organism>
<dbReference type="Gene3D" id="1.10.3540.10">
    <property type="entry name" value="uncharacterized protein from magnetospirillum magneticum domain"/>
    <property type="match status" value="1"/>
</dbReference>
<comment type="caution">
    <text evidence="1">The sequence shown here is derived from an EMBL/GenBank/DDBJ whole genome shotgun (WGS) entry which is preliminary data.</text>
</comment>
<dbReference type="InterPro" id="IPR023137">
    <property type="entry name" value="BrxA_sf"/>
</dbReference>
<dbReference type="AlphaFoldDB" id="X1C684"/>
<accession>X1C684</accession>
<feature type="non-terminal residue" evidence="1">
    <location>
        <position position="1"/>
    </location>
</feature>
<protein>
    <submittedName>
        <fullName evidence="1">Uncharacterized protein</fullName>
    </submittedName>
</protein>
<proteinExistence type="predicted"/>
<dbReference type="EMBL" id="BART01026943">
    <property type="protein sequence ID" value="GAH02877.1"/>
    <property type="molecule type" value="Genomic_DNA"/>
</dbReference>
<evidence type="ECO:0000313" key="1">
    <source>
        <dbReference type="EMBL" id="GAH02877.1"/>
    </source>
</evidence>